<organism evidence="1 2">
    <name type="scientific">Armillaria ostoyae</name>
    <name type="common">Armillaria root rot fungus</name>
    <dbReference type="NCBI Taxonomy" id="47428"/>
    <lineage>
        <taxon>Eukaryota</taxon>
        <taxon>Fungi</taxon>
        <taxon>Dikarya</taxon>
        <taxon>Basidiomycota</taxon>
        <taxon>Agaricomycotina</taxon>
        <taxon>Agaricomycetes</taxon>
        <taxon>Agaricomycetidae</taxon>
        <taxon>Agaricales</taxon>
        <taxon>Marasmiineae</taxon>
        <taxon>Physalacriaceae</taxon>
        <taxon>Armillaria</taxon>
    </lineage>
</organism>
<dbReference type="AlphaFoldDB" id="A0A284R3H7"/>
<dbReference type="EMBL" id="FUEG01000004">
    <property type="protein sequence ID" value="SJL03263.1"/>
    <property type="molecule type" value="Genomic_DNA"/>
</dbReference>
<evidence type="ECO:0000313" key="1">
    <source>
        <dbReference type="EMBL" id="SJL03263.1"/>
    </source>
</evidence>
<gene>
    <name evidence="1" type="ORF">ARMOST_06615</name>
</gene>
<sequence length="191" mass="21381">MVKSKSKSKSIICPMMVIFKGLQAAGDIAPFPYIKGITALGLTVLEIVNAASTNRKDIDKFSECIGNMITTLKNITDWYFRAGDGDLSDLQGVWEDFQWCLQNLCKIQKTNADKMKIMQYLMIMDIHDKISTFIQWADNLWIVYSLGDMGHAGLPGRAVTGLGIGHHSRTQDPSGRPGRPDILKVIRAWYL</sequence>
<dbReference type="OrthoDB" id="3016173at2759"/>
<proteinExistence type="predicted"/>
<reference evidence="2" key="1">
    <citation type="journal article" date="2017" name="Nat. Ecol. Evol.">
        <title>Genome expansion and lineage-specific genetic innovations in the forest pathogenic fungi Armillaria.</title>
        <authorList>
            <person name="Sipos G."/>
            <person name="Prasanna A.N."/>
            <person name="Walter M.C."/>
            <person name="O'Connor E."/>
            <person name="Balint B."/>
            <person name="Krizsan K."/>
            <person name="Kiss B."/>
            <person name="Hess J."/>
            <person name="Varga T."/>
            <person name="Slot J."/>
            <person name="Riley R."/>
            <person name="Boka B."/>
            <person name="Rigling D."/>
            <person name="Barry K."/>
            <person name="Lee J."/>
            <person name="Mihaltcheva S."/>
            <person name="LaButti K."/>
            <person name="Lipzen A."/>
            <person name="Waldron R."/>
            <person name="Moloney N.M."/>
            <person name="Sperisen C."/>
            <person name="Kredics L."/>
            <person name="Vagvoelgyi C."/>
            <person name="Patrignani A."/>
            <person name="Fitzpatrick D."/>
            <person name="Nagy I."/>
            <person name="Doyle S."/>
            <person name="Anderson J.B."/>
            <person name="Grigoriev I.V."/>
            <person name="Gueldener U."/>
            <person name="Muensterkoetter M."/>
            <person name="Nagy L.G."/>
        </authorList>
    </citation>
    <scope>NUCLEOTIDE SEQUENCE [LARGE SCALE GENOMIC DNA]</scope>
    <source>
        <strain evidence="2">C18/9</strain>
    </source>
</reference>
<accession>A0A284R3H7</accession>
<name>A0A284R3H7_ARMOS</name>
<dbReference type="Proteomes" id="UP000219338">
    <property type="component" value="Unassembled WGS sequence"/>
</dbReference>
<keyword evidence="2" id="KW-1185">Reference proteome</keyword>
<protein>
    <submittedName>
        <fullName evidence="1">Uncharacterized protein</fullName>
    </submittedName>
</protein>
<evidence type="ECO:0000313" key="2">
    <source>
        <dbReference type="Proteomes" id="UP000219338"/>
    </source>
</evidence>